<dbReference type="InterPro" id="IPR003661">
    <property type="entry name" value="HisK_dim/P_dom"/>
</dbReference>
<dbReference type="Pfam" id="PF00360">
    <property type="entry name" value="PHY"/>
    <property type="match status" value="1"/>
</dbReference>
<name>A0ABW9JBK9_9SPHI</name>
<keyword evidence="4" id="KW-0600">Photoreceptor protein</keyword>
<dbReference type="InterPro" id="IPR001294">
    <property type="entry name" value="Phytochrome"/>
</dbReference>
<dbReference type="InterPro" id="IPR036890">
    <property type="entry name" value="HATPase_C_sf"/>
</dbReference>
<keyword evidence="12" id="KW-0547">Nucleotide-binding</keyword>
<protein>
    <recommendedName>
        <fullName evidence="3">histidine kinase</fullName>
        <ecNumber evidence="3">2.7.13.3</ecNumber>
    </recommendedName>
</protein>
<dbReference type="CDD" id="cd00082">
    <property type="entry name" value="HisKA"/>
    <property type="match status" value="1"/>
</dbReference>
<dbReference type="PANTHER" id="PTHR42878">
    <property type="entry name" value="TWO-COMPONENT HISTIDINE KINASE"/>
    <property type="match status" value="1"/>
</dbReference>
<dbReference type="SMART" id="SM00388">
    <property type="entry name" value="HisKA"/>
    <property type="match status" value="1"/>
</dbReference>
<dbReference type="PROSITE" id="PS50109">
    <property type="entry name" value="HIS_KIN"/>
    <property type="match status" value="1"/>
</dbReference>
<dbReference type="Proteomes" id="UP001517367">
    <property type="component" value="Unassembled WGS sequence"/>
</dbReference>
<dbReference type="InterPro" id="IPR013654">
    <property type="entry name" value="PAS_2"/>
</dbReference>
<evidence type="ECO:0000256" key="7">
    <source>
        <dbReference type="ARBA" id="ARBA00022777"/>
    </source>
</evidence>
<dbReference type="PRINTS" id="PR01033">
    <property type="entry name" value="PHYTOCHROME"/>
</dbReference>
<dbReference type="Gene3D" id="3.30.565.10">
    <property type="entry name" value="Histidine kinase-like ATPase, C-terminal domain"/>
    <property type="match status" value="1"/>
</dbReference>
<evidence type="ECO:0000256" key="6">
    <source>
        <dbReference type="ARBA" id="ARBA00022679"/>
    </source>
</evidence>
<dbReference type="Gene3D" id="1.10.287.130">
    <property type="match status" value="1"/>
</dbReference>
<evidence type="ECO:0000256" key="8">
    <source>
        <dbReference type="ARBA" id="ARBA00022991"/>
    </source>
</evidence>
<dbReference type="Gene3D" id="3.30.450.270">
    <property type="match status" value="1"/>
</dbReference>
<evidence type="ECO:0000259" key="11">
    <source>
        <dbReference type="PROSITE" id="PS50109"/>
    </source>
</evidence>
<evidence type="ECO:0000313" key="13">
    <source>
        <dbReference type="Proteomes" id="UP001517367"/>
    </source>
</evidence>
<comment type="similarity">
    <text evidence="2">In the N-terminal section; belongs to the phytochrome family.</text>
</comment>
<feature type="domain" description="Phytochrome chromophore attachment site" evidence="10">
    <location>
        <begin position="142"/>
        <end position="305"/>
    </location>
</feature>
<dbReference type="SMART" id="SM00387">
    <property type="entry name" value="HATPase_c"/>
    <property type="match status" value="1"/>
</dbReference>
<dbReference type="InterPro" id="IPR013515">
    <property type="entry name" value="Phytochrome_cen-reg"/>
</dbReference>
<dbReference type="InterPro" id="IPR005467">
    <property type="entry name" value="His_kinase_dom"/>
</dbReference>
<evidence type="ECO:0000313" key="12">
    <source>
        <dbReference type="EMBL" id="MFN0289793.1"/>
    </source>
</evidence>
<dbReference type="SMART" id="SM00065">
    <property type="entry name" value="GAF"/>
    <property type="match status" value="1"/>
</dbReference>
<organism evidence="12 13">
    <name type="scientific">Pedobacter helvus</name>
    <dbReference type="NCBI Taxonomy" id="2563444"/>
    <lineage>
        <taxon>Bacteria</taxon>
        <taxon>Pseudomonadati</taxon>
        <taxon>Bacteroidota</taxon>
        <taxon>Sphingobacteriia</taxon>
        <taxon>Sphingobacteriales</taxon>
        <taxon>Sphingobacteriaceae</taxon>
        <taxon>Pedobacter</taxon>
    </lineage>
</organism>
<dbReference type="Gene3D" id="3.30.450.40">
    <property type="match status" value="1"/>
</dbReference>
<sequence>MGESNLETCDTEPIHIPGSIQDHGFSLAADKNLVVTYCSKNILKFTGVGAQDILGKPLQGIAIFKNELNQNLDSLVLFASQQDTSSSQNAFHYQVNGQFFNVIVHFHNGYYILDFEPTLSHLTHDLQSLIGRSLSEILADKKIDSLLGNVAQQVRKIIGYERVMVYKFHEDGHGEVVAEAKSDSFESWLGLHYPASDIPKQARELYKINLVRLIADVNSTPSALLTHHTEGGKALPLDLTYSTLRAVSPIHIQYLKNMGVASSFSVSILDGDKLWGLIACHNYTPRFINYRERESAKLVGQVLSSAITFREQEEDQQQAADHRQSVDMITRYLLRNIAVQEALINQEYTLKDVLNCGGAALYFENKLYVTGDAPDTSFINKLINWLDEKTYADGFYLTNKLAEDFPLAGKFKATASGLLACRLERDLKEYMLWFRPEVKTTVKWAGNPDKIVNTDSNGFGHISPRNSFKEWSQQVELSSVAWKKHELEAAVSLRDEVNYAISRKANELRVINEKLRLAYEELDAFSYTISHDLKNPLATIKSYSQLIKKGDRSMDKIVMMADRIDVGTQKMQLMIDEVLAYSKVGQAKLQKHVIDMQKLLEDLRDDLMVANNHQNLTIEINEAPELIGDKIMIMQVFANVVGNAVKYSSKTEFPKVTISGKQTENDVVYAVSDNGIGIPKAEHERIFELFSRADGGKNFEGTGVGLSIVKRILGKHDGNIWLDSTMGVGSVFFMSFRRYDSLEIAN</sequence>
<keyword evidence="6" id="KW-0808">Transferase</keyword>
<dbReference type="InterPro" id="IPR003594">
    <property type="entry name" value="HATPase_dom"/>
</dbReference>
<dbReference type="Pfam" id="PF02518">
    <property type="entry name" value="HATPase_c"/>
    <property type="match status" value="1"/>
</dbReference>
<dbReference type="Pfam" id="PF08446">
    <property type="entry name" value="PAS_2"/>
    <property type="match status" value="1"/>
</dbReference>
<feature type="domain" description="Histidine kinase" evidence="11">
    <location>
        <begin position="528"/>
        <end position="740"/>
    </location>
</feature>
<keyword evidence="9" id="KW-0675">Receptor</keyword>
<dbReference type="SUPFAM" id="SSF47384">
    <property type="entry name" value="Homodimeric domain of signal transducing histidine kinase"/>
    <property type="match status" value="1"/>
</dbReference>
<evidence type="ECO:0000256" key="5">
    <source>
        <dbReference type="ARBA" id="ARBA00022606"/>
    </source>
</evidence>
<comment type="caution">
    <text evidence="12">The sequence shown here is derived from an EMBL/GenBank/DDBJ whole genome shotgun (WGS) entry which is preliminary data.</text>
</comment>
<dbReference type="SUPFAM" id="SSF55874">
    <property type="entry name" value="ATPase domain of HSP90 chaperone/DNA topoisomerase II/histidine kinase"/>
    <property type="match status" value="1"/>
</dbReference>
<dbReference type="PANTHER" id="PTHR42878:SF15">
    <property type="entry name" value="BACTERIOPHYTOCHROME"/>
    <property type="match status" value="1"/>
</dbReference>
<dbReference type="Gene3D" id="3.30.450.20">
    <property type="entry name" value="PAS domain"/>
    <property type="match status" value="1"/>
</dbReference>
<dbReference type="InterPro" id="IPR035965">
    <property type="entry name" value="PAS-like_dom_sf"/>
</dbReference>
<dbReference type="InterPro" id="IPR029016">
    <property type="entry name" value="GAF-like_dom_sf"/>
</dbReference>
<dbReference type="Pfam" id="PF00512">
    <property type="entry name" value="HisKA"/>
    <property type="match status" value="1"/>
</dbReference>
<dbReference type="Pfam" id="PF01590">
    <property type="entry name" value="GAF"/>
    <property type="match status" value="1"/>
</dbReference>
<keyword evidence="12" id="KW-0067">ATP-binding</keyword>
<evidence type="ECO:0000256" key="9">
    <source>
        <dbReference type="ARBA" id="ARBA00023170"/>
    </source>
</evidence>
<evidence type="ECO:0000256" key="2">
    <source>
        <dbReference type="ARBA" id="ARBA00006402"/>
    </source>
</evidence>
<evidence type="ECO:0000256" key="1">
    <source>
        <dbReference type="ARBA" id="ARBA00000085"/>
    </source>
</evidence>
<dbReference type="InterPro" id="IPR016132">
    <property type="entry name" value="Phyto_chromo_attachment"/>
</dbReference>
<dbReference type="InterPro" id="IPR003018">
    <property type="entry name" value="GAF"/>
</dbReference>
<proteinExistence type="inferred from homology"/>
<dbReference type="SUPFAM" id="SSF55781">
    <property type="entry name" value="GAF domain-like"/>
    <property type="match status" value="2"/>
</dbReference>
<dbReference type="InterPro" id="IPR043150">
    <property type="entry name" value="Phytochrome_PHY_sf"/>
</dbReference>
<accession>A0ABW9JBK9</accession>
<dbReference type="EMBL" id="SRMP02000001">
    <property type="protein sequence ID" value="MFN0289793.1"/>
    <property type="molecule type" value="Genomic_DNA"/>
</dbReference>
<dbReference type="InterPro" id="IPR050351">
    <property type="entry name" value="BphY/WalK/GraS-like"/>
</dbReference>
<evidence type="ECO:0000256" key="3">
    <source>
        <dbReference type="ARBA" id="ARBA00012438"/>
    </source>
</evidence>
<keyword evidence="8" id="KW-0157">Chromophore</keyword>
<comment type="catalytic activity">
    <reaction evidence="1">
        <text>ATP + protein L-histidine = ADP + protein N-phospho-L-histidine.</text>
        <dbReference type="EC" id="2.7.13.3"/>
    </reaction>
</comment>
<dbReference type="SUPFAM" id="SSF55785">
    <property type="entry name" value="PYP-like sensor domain (PAS domain)"/>
    <property type="match status" value="1"/>
</dbReference>
<dbReference type="GO" id="GO:0005524">
    <property type="term" value="F:ATP binding"/>
    <property type="evidence" value="ECO:0007669"/>
    <property type="project" value="UniProtKB-KW"/>
</dbReference>
<reference evidence="12 13" key="1">
    <citation type="submission" date="2024-12" db="EMBL/GenBank/DDBJ databases">
        <authorList>
            <person name="Hu S."/>
        </authorList>
    </citation>
    <scope>NUCLEOTIDE SEQUENCE [LARGE SCALE GENOMIC DNA]</scope>
    <source>
        <strain evidence="12 13">P-25</strain>
    </source>
</reference>
<evidence type="ECO:0000259" key="10">
    <source>
        <dbReference type="PROSITE" id="PS50046"/>
    </source>
</evidence>
<keyword evidence="7" id="KW-0418">Kinase</keyword>
<dbReference type="EC" id="2.7.13.3" evidence="3"/>
<keyword evidence="5" id="KW-0716">Sensory transduction</keyword>
<gene>
    <name evidence="12" type="ORF">E5L68_000235</name>
</gene>
<evidence type="ECO:0000256" key="4">
    <source>
        <dbReference type="ARBA" id="ARBA00022543"/>
    </source>
</evidence>
<dbReference type="InterPro" id="IPR036097">
    <property type="entry name" value="HisK_dim/P_sf"/>
</dbReference>
<dbReference type="RefSeq" id="WP_138727411.1">
    <property type="nucleotide sequence ID" value="NZ_SRMP02000001.1"/>
</dbReference>
<dbReference type="PROSITE" id="PS50046">
    <property type="entry name" value="PHYTOCHROME_2"/>
    <property type="match status" value="1"/>
</dbReference>
<keyword evidence="13" id="KW-1185">Reference proteome</keyword>